<dbReference type="GO" id="GO:0005096">
    <property type="term" value="F:GTPase activator activity"/>
    <property type="evidence" value="ECO:0007669"/>
    <property type="project" value="UniProtKB-KW"/>
</dbReference>
<dbReference type="PROSITE" id="PS50086">
    <property type="entry name" value="TBC_RABGAP"/>
    <property type="match status" value="1"/>
</dbReference>
<dbReference type="Gene3D" id="1.10.8.270">
    <property type="entry name" value="putative rabgap domain of human tbc1 domain family member 14 like domains"/>
    <property type="match status" value="1"/>
</dbReference>
<comment type="caution">
    <text evidence="4">The sequence shown here is derived from an EMBL/GenBank/DDBJ whole genome shotgun (WGS) entry which is preliminary data.</text>
</comment>
<evidence type="ECO:0000259" key="3">
    <source>
        <dbReference type="PROSITE" id="PS50086"/>
    </source>
</evidence>
<feature type="region of interest" description="Disordered" evidence="2">
    <location>
        <begin position="102"/>
        <end position="124"/>
    </location>
</feature>
<name>A0A8H5BVW3_9AGAR</name>
<dbReference type="AlphaFoldDB" id="A0A8H5BVW3"/>
<dbReference type="Proteomes" id="UP000567179">
    <property type="component" value="Unassembled WGS sequence"/>
</dbReference>
<organism evidence="4 5">
    <name type="scientific">Psilocybe cf. subviscida</name>
    <dbReference type="NCBI Taxonomy" id="2480587"/>
    <lineage>
        <taxon>Eukaryota</taxon>
        <taxon>Fungi</taxon>
        <taxon>Dikarya</taxon>
        <taxon>Basidiomycota</taxon>
        <taxon>Agaricomycotina</taxon>
        <taxon>Agaricomycetes</taxon>
        <taxon>Agaricomycetidae</taxon>
        <taxon>Agaricales</taxon>
        <taxon>Agaricineae</taxon>
        <taxon>Strophariaceae</taxon>
        <taxon>Psilocybe</taxon>
    </lineage>
</organism>
<feature type="region of interest" description="Disordered" evidence="2">
    <location>
        <begin position="660"/>
        <end position="747"/>
    </location>
</feature>
<dbReference type="PANTHER" id="PTHR22957">
    <property type="entry name" value="TBC1 DOMAIN FAMILY MEMBER GTPASE-ACTIVATING PROTEIN"/>
    <property type="match status" value="1"/>
</dbReference>
<dbReference type="SMART" id="SM00164">
    <property type="entry name" value="TBC"/>
    <property type="match status" value="1"/>
</dbReference>
<dbReference type="InterPro" id="IPR000195">
    <property type="entry name" value="Rab-GAP-TBC_dom"/>
</dbReference>
<dbReference type="EMBL" id="JAACJJ010000001">
    <property type="protein sequence ID" value="KAF5330530.1"/>
    <property type="molecule type" value="Genomic_DNA"/>
</dbReference>
<dbReference type="FunFam" id="1.10.8.270:FF:000011">
    <property type="entry name" value="TBC1 domain family member 5"/>
    <property type="match status" value="1"/>
</dbReference>
<dbReference type="GO" id="GO:0005737">
    <property type="term" value="C:cytoplasm"/>
    <property type="evidence" value="ECO:0007669"/>
    <property type="project" value="UniProtKB-ARBA"/>
</dbReference>
<sequence>MANQTTDNGASRIELLQKLFERIFRSEHTLSKCKDATIAERLYPGPTDSMSVAGRSLAWKLFLGKEEPLQASLPPRAPVLLENLQASRTRYAALLDEYSKPPDAKPGKIQSSGTHTMRPRSVDGTGNLDMVNPLSLHNENPWNEWFAGVELRKVILQDVERTFPDIAFFRDADVQAELTNILFLYSTMHPSTGYRQGMHELLAPLYFAVHHDAVTPEQVHDADFNELVDICSVDHIAADAWALFNAVMNGVSRWYEWREADPQSSSATNALTSFPNHVVLPPNGQTNIQPYVAPIVQACNHIQTNLLQACDPVLWQSIQKAGIEPQIYGIRWLRLLFTREFSMPDSMKLWDCLFALIPADYSGQLTTLLRYPTPSSSKIDGAPHHAILLLRQALALQMAPNPAIGSSIVMENRNLLGIPIEVPDIPVPERTRSSRLGRPQPLSAQSSTGTGSLGRSSHLRQGSAPAHSAGISEMLTRGLIERGETLGINRASIMNAVTEIRRNIPELAASLGVNRTPNQQLASFPLLDERPVEERPPWEPRTRFEVEKDISQMRLRDKRLGESLAWIVDSLLQDESEAANAQKIKVQKQEALESLSYVRDVLMLNEMTLDDDRLIGGEERNRRKHKAQKEAEELQAASALAMVAPPIPVPVIDSHFTHASPYRMRPQSPPRAASMHSQSASGGIVGQRAPWNYTRSNFTTPTSAVPTALLPRPPPPTSTSLRREPQKSRDQTPTQTQGYQDPLGALP</sequence>
<dbReference type="OrthoDB" id="27140at2759"/>
<evidence type="ECO:0000313" key="4">
    <source>
        <dbReference type="EMBL" id="KAF5330530.1"/>
    </source>
</evidence>
<evidence type="ECO:0000313" key="5">
    <source>
        <dbReference type="Proteomes" id="UP000567179"/>
    </source>
</evidence>
<feature type="compositionally biased region" description="Basic and acidic residues" evidence="2">
    <location>
        <begin position="721"/>
        <end position="730"/>
    </location>
</feature>
<proteinExistence type="predicted"/>
<dbReference type="SUPFAM" id="SSF47923">
    <property type="entry name" value="Ypt/Rab-GAP domain of gyp1p"/>
    <property type="match status" value="2"/>
</dbReference>
<dbReference type="PANTHER" id="PTHR22957:SF337">
    <property type="entry name" value="TBC1 DOMAIN FAMILY MEMBER 5"/>
    <property type="match status" value="1"/>
</dbReference>
<evidence type="ECO:0000256" key="1">
    <source>
        <dbReference type="ARBA" id="ARBA00022468"/>
    </source>
</evidence>
<keyword evidence="5" id="KW-1185">Reference proteome</keyword>
<dbReference type="Gene3D" id="1.10.472.80">
    <property type="entry name" value="Ypt/Rab-GAP domain of gyp1p, domain 3"/>
    <property type="match status" value="1"/>
</dbReference>
<feature type="domain" description="Rab-GAP TBC" evidence="3">
    <location>
        <begin position="49"/>
        <end position="357"/>
    </location>
</feature>
<feature type="region of interest" description="Disordered" evidence="2">
    <location>
        <begin position="429"/>
        <end position="470"/>
    </location>
</feature>
<feature type="compositionally biased region" description="Low complexity" evidence="2">
    <location>
        <begin position="446"/>
        <end position="460"/>
    </location>
</feature>
<feature type="compositionally biased region" description="Polar residues" evidence="2">
    <location>
        <begin position="693"/>
        <end position="705"/>
    </location>
</feature>
<dbReference type="InterPro" id="IPR035969">
    <property type="entry name" value="Rab-GAP_TBC_sf"/>
</dbReference>
<keyword evidence="1" id="KW-0343">GTPase activation</keyword>
<accession>A0A8H5BVW3</accession>
<evidence type="ECO:0000256" key="2">
    <source>
        <dbReference type="SAM" id="MobiDB-lite"/>
    </source>
</evidence>
<reference evidence="4 5" key="1">
    <citation type="journal article" date="2020" name="ISME J.">
        <title>Uncovering the hidden diversity of litter-decomposition mechanisms in mushroom-forming fungi.</title>
        <authorList>
            <person name="Floudas D."/>
            <person name="Bentzer J."/>
            <person name="Ahren D."/>
            <person name="Johansson T."/>
            <person name="Persson P."/>
            <person name="Tunlid A."/>
        </authorList>
    </citation>
    <scope>NUCLEOTIDE SEQUENCE [LARGE SCALE GENOMIC DNA]</scope>
    <source>
        <strain evidence="4 5">CBS 101986</strain>
    </source>
</reference>
<protein>
    <recommendedName>
        <fullName evidence="3">Rab-GAP TBC domain-containing protein</fullName>
    </recommendedName>
</protein>
<gene>
    <name evidence="4" type="ORF">D9619_005531</name>
</gene>
<dbReference type="Pfam" id="PF00566">
    <property type="entry name" value="RabGAP-TBC"/>
    <property type="match status" value="2"/>
</dbReference>